<keyword evidence="1" id="KW-0732">Signal</keyword>
<feature type="signal peptide" evidence="1">
    <location>
        <begin position="1"/>
        <end position="20"/>
    </location>
</feature>
<protein>
    <submittedName>
        <fullName evidence="2">Uncharacterized protein</fullName>
    </submittedName>
</protein>
<evidence type="ECO:0000313" key="2">
    <source>
        <dbReference type="EMBL" id="CAD8322680.1"/>
    </source>
</evidence>
<proteinExistence type="predicted"/>
<organism evidence="2">
    <name type="scientific">Pseudictyota dubia</name>
    <dbReference type="NCBI Taxonomy" id="2749911"/>
    <lineage>
        <taxon>Eukaryota</taxon>
        <taxon>Sar</taxon>
        <taxon>Stramenopiles</taxon>
        <taxon>Ochrophyta</taxon>
        <taxon>Bacillariophyta</taxon>
        <taxon>Mediophyceae</taxon>
        <taxon>Biddulphiophycidae</taxon>
        <taxon>Eupodiscales</taxon>
        <taxon>Odontellaceae</taxon>
        <taxon>Pseudictyota</taxon>
    </lineage>
</organism>
<feature type="chain" id="PRO_5030866708" evidence="1">
    <location>
        <begin position="21"/>
        <end position="141"/>
    </location>
</feature>
<evidence type="ECO:0000256" key="1">
    <source>
        <dbReference type="SAM" id="SignalP"/>
    </source>
</evidence>
<name>A0A7R9WGD0_9STRA</name>
<dbReference type="EMBL" id="HBED01041955">
    <property type="protein sequence ID" value="CAD8322680.1"/>
    <property type="molecule type" value="Transcribed_RNA"/>
</dbReference>
<reference evidence="2" key="1">
    <citation type="submission" date="2021-01" db="EMBL/GenBank/DDBJ databases">
        <authorList>
            <person name="Corre E."/>
            <person name="Pelletier E."/>
            <person name="Niang G."/>
            <person name="Scheremetjew M."/>
            <person name="Finn R."/>
            <person name="Kale V."/>
            <person name="Holt S."/>
            <person name="Cochrane G."/>
            <person name="Meng A."/>
            <person name="Brown T."/>
            <person name="Cohen L."/>
        </authorList>
    </citation>
    <scope>NUCLEOTIDE SEQUENCE</scope>
    <source>
        <strain evidence="2">CCMP147</strain>
    </source>
</reference>
<accession>A0A7R9WGD0</accession>
<gene>
    <name evidence="2" type="ORF">TDUB1175_LOCUS21097</name>
</gene>
<sequence length="141" mass="15650">MKKAASIVATLFATLSSTGAYVNTPQSLESRLKCSSLSPLQMAPGGWGIGPSKEIQDEEFANRGGNARGYDAYELQNQGQFMRRVREERTGLKQKKANELLEIAKMAGILDKKKMDERGERLDKFDADDMDDDDDLDVSVQ</sequence>
<dbReference type="AlphaFoldDB" id="A0A7R9WGD0"/>